<evidence type="ECO:0000313" key="4">
    <source>
        <dbReference type="Proteomes" id="UP000007798"/>
    </source>
</evidence>
<proteinExistence type="predicted"/>
<reference evidence="3 4" key="1">
    <citation type="journal article" date="2007" name="Nature">
        <title>Evolution of genes and genomes on the Drosophila phylogeny.</title>
        <authorList>
            <consortium name="Drosophila 12 Genomes Consortium"/>
            <person name="Clark A.G."/>
            <person name="Eisen M.B."/>
            <person name="Smith D.R."/>
            <person name="Bergman C.M."/>
            <person name="Oliver B."/>
            <person name="Markow T.A."/>
            <person name="Kaufman T.C."/>
            <person name="Kellis M."/>
            <person name="Gelbart W."/>
            <person name="Iyer V.N."/>
            <person name="Pollard D.A."/>
            <person name="Sackton T.B."/>
            <person name="Larracuente A.M."/>
            <person name="Singh N.D."/>
            <person name="Abad J.P."/>
            <person name="Abt D.N."/>
            <person name="Adryan B."/>
            <person name="Aguade M."/>
            <person name="Akashi H."/>
            <person name="Anderson W.W."/>
            <person name="Aquadro C.F."/>
            <person name="Ardell D.H."/>
            <person name="Arguello R."/>
            <person name="Artieri C.G."/>
            <person name="Barbash D.A."/>
            <person name="Barker D."/>
            <person name="Barsanti P."/>
            <person name="Batterham P."/>
            <person name="Batzoglou S."/>
            <person name="Begun D."/>
            <person name="Bhutkar A."/>
            <person name="Blanco E."/>
            <person name="Bosak S.A."/>
            <person name="Bradley R.K."/>
            <person name="Brand A.D."/>
            <person name="Brent M.R."/>
            <person name="Brooks A.N."/>
            <person name="Brown R.H."/>
            <person name="Butlin R.K."/>
            <person name="Caggese C."/>
            <person name="Calvi B.R."/>
            <person name="Bernardo de Carvalho A."/>
            <person name="Caspi A."/>
            <person name="Castrezana S."/>
            <person name="Celniker S.E."/>
            <person name="Chang J.L."/>
            <person name="Chapple C."/>
            <person name="Chatterji S."/>
            <person name="Chinwalla A."/>
            <person name="Civetta A."/>
            <person name="Clifton S.W."/>
            <person name="Comeron J.M."/>
            <person name="Costello J.C."/>
            <person name="Coyne J.A."/>
            <person name="Daub J."/>
            <person name="David R.G."/>
            <person name="Delcher A.L."/>
            <person name="Delehaunty K."/>
            <person name="Do C.B."/>
            <person name="Ebling H."/>
            <person name="Edwards K."/>
            <person name="Eickbush T."/>
            <person name="Evans J.D."/>
            <person name="Filipski A."/>
            <person name="Findeiss S."/>
            <person name="Freyhult E."/>
            <person name="Fulton L."/>
            <person name="Fulton R."/>
            <person name="Garcia A.C."/>
            <person name="Gardiner A."/>
            <person name="Garfield D.A."/>
            <person name="Garvin B.E."/>
            <person name="Gibson G."/>
            <person name="Gilbert D."/>
            <person name="Gnerre S."/>
            <person name="Godfrey J."/>
            <person name="Good R."/>
            <person name="Gotea V."/>
            <person name="Gravely B."/>
            <person name="Greenberg A.J."/>
            <person name="Griffiths-Jones S."/>
            <person name="Gross S."/>
            <person name="Guigo R."/>
            <person name="Gustafson E.A."/>
            <person name="Haerty W."/>
            <person name="Hahn M.W."/>
            <person name="Halligan D.L."/>
            <person name="Halpern A.L."/>
            <person name="Halter G.M."/>
            <person name="Han M.V."/>
            <person name="Heger A."/>
            <person name="Hillier L."/>
            <person name="Hinrichs A.S."/>
            <person name="Holmes I."/>
            <person name="Hoskins R.A."/>
            <person name="Hubisz M.J."/>
            <person name="Hultmark D."/>
            <person name="Huntley M.A."/>
            <person name="Jaffe D.B."/>
            <person name="Jagadeeshan S."/>
            <person name="Jeck W.R."/>
            <person name="Johnson J."/>
            <person name="Jones C.D."/>
            <person name="Jordan W.C."/>
            <person name="Karpen G.H."/>
            <person name="Kataoka E."/>
            <person name="Keightley P.D."/>
            <person name="Kheradpour P."/>
            <person name="Kirkness E.F."/>
            <person name="Koerich L.B."/>
            <person name="Kristiansen K."/>
            <person name="Kudrna D."/>
            <person name="Kulathinal R.J."/>
            <person name="Kumar S."/>
            <person name="Kwok R."/>
            <person name="Lander E."/>
            <person name="Langley C.H."/>
            <person name="Lapoint R."/>
            <person name="Lazzaro B.P."/>
            <person name="Lee S.J."/>
            <person name="Levesque L."/>
            <person name="Li R."/>
            <person name="Lin C.F."/>
            <person name="Lin M.F."/>
            <person name="Lindblad-Toh K."/>
            <person name="Llopart A."/>
            <person name="Long M."/>
            <person name="Low L."/>
            <person name="Lozovsky E."/>
            <person name="Lu J."/>
            <person name="Luo M."/>
            <person name="Machado C.A."/>
            <person name="Makalowski W."/>
            <person name="Marzo M."/>
            <person name="Matsuda M."/>
            <person name="Matzkin L."/>
            <person name="McAllister B."/>
            <person name="McBride C.S."/>
            <person name="McKernan B."/>
            <person name="McKernan K."/>
            <person name="Mendez-Lago M."/>
            <person name="Minx P."/>
            <person name="Mollenhauer M.U."/>
            <person name="Montooth K."/>
            <person name="Mount S.M."/>
            <person name="Mu X."/>
            <person name="Myers E."/>
            <person name="Negre B."/>
            <person name="Newfeld S."/>
            <person name="Nielsen R."/>
            <person name="Noor M.A."/>
            <person name="O'Grady P."/>
            <person name="Pachter L."/>
            <person name="Papaceit M."/>
            <person name="Parisi M.J."/>
            <person name="Parisi M."/>
            <person name="Parts L."/>
            <person name="Pedersen J.S."/>
            <person name="Pesole G."/>
            <person name="Phillippy A.M."/>
            <person name="Ponting C.P."/>
            <person name="Pop M."/>
            <person name="Porcelli D."/>
            <person name="Powell J.R."/>
            <person name="Prohaska S."/>
            <person name="Pruitt K."/>
            <person name="Puig M."/>
            <person name="Quesneville H."/>
            <person name="Ram K.R."/>
            <person name="Rand D."/>
            <person name="Rasmussen M.D."/>
            <person name="Reed L.K."/>
            <person name="Reenan R."/>
            <person name="Reily A."/>
            <person name="Remington K.A."/>
            <person name="Rieger T.T."/>
            <person name="Ritchie M.G."/>
            <person name="Robin C."/>
            <person name="Rogers Y.H."/>
            <person name="Rohde C."/>
            <person name="Rozas J."/>
            <person name="Rubenfield M.J."/>
            <person name="Ruiz A."/>
            <person name="Russo S."/>
            <person name="Salzberg S.L."/>
            <person name="Sanchez-Gracia A."/>
            <person name="Saranga D.J."/>
            <person name="Sato H."/>
            <person name="Schaeffer S.W."/>
            <person name="Schatz M.C."/>
            <person name="Schlenke T."/>
            <person name="Schwartz R."/>
            <person name="Segarra C."/>
            <person name="Singh R.S."/>
            <person name="Sirot L."/>
            <person name="Sirota M."/>
            <person name="Sisneros N.B."/>
            <person name="Smith C.D."/>
            <person name="Smith T.F."/>
            <person name="Spieth J."/>
            <person name="Stage D.E."/>
            <person name="Stark A."/>
            <person name="Stephan W."/>
            <person name="Strausberg R.L."/>
            <person name="Strempel S."/>
            <person name="Sturgill D."/>
            <person name="Sutton G."/>
            <person name="Sutton G.G."/>
            <person name="Tao W."/>
            <person name="Teichmann S."/>
            <person name="Tobari Y.N."/>
            <person name="Tomimura Y."/>
            <person name="Tsolas J.M."/>
            <person name="Valente V.L."/>
            <person name="Venter E."/>
            <person name="Venter J.C."/>
            <person name="Vicario S."/>
            <person name="Vieira F.G."/>
            <person name="Vilella A.J."/>
            <person name="Villasante A."/>
            <person name="Walenz B."/>
            <person name="Wang J."/>
            <person name="Wasserman M."/>
            <person name="Watts T."/>
            <person name="Wilson D."/>
            <person name="Wilson R.K."/>
            <person name="Wing R.A."/>
            <person name="Wolfner M.F."/>
            <person name="Wong A."/>
            <person name="Wong G.K."/>
            <person name="Wu C.I."/>
            <person name="Wu G."/>
            <person name="Yamamoto D."/>
            <person name="Yang H.P."/>
            <person name="Yang S.P."/>
            <person name="Yorke J.A."/>
            <person name="Yoshida K."/>
            <person name="Zdobnov E."/>
            <person name="Zhang P."/>
            <person name="Zhang Y."/>
            <person name="Zimin A.V."/>
            <person name="Baldwin J."/>
            <person name="Abdouelleil A."/>
            <person name="Abdulkadir J."/>
            <person name="Abebe A."/>
            <person name="Abera B."/>
            <person name="Abreu J."/>
            <person name="Acer S.C."/>
            <person name="Aftuck L."/>
            <person name="Alexander A."/>
            <person name="An P."/>
            <person name="Anderson E."/>
            <person name="Anderson S."/>
            <person name="Arachi H."/>
            <person name="Azer M."/>
            <person name="Bachantsang P."/>
            <person name="Barry A."/>
            <person name="Bayul T."/>
            <person name="Berlin A."/>
            <person name="Bessette D."/>
            <person name="Bloom T."/>
            <person name="Blye J."/>
            <person name="Boguslavskiy L."/>
            <person name="Bonnet C."/>
            <person name="Boukhgalter B."/>
            <person name="Bourzgui I."/>
            <person name="Brown A."/>
            <person name="Cahill P."/>
            <person name="Channer S."/>
            <person name="Cheshatsang Y."/>
            <person name="Chuda L."/>
            <person name="Citroen M."/>
            <person name="Collymore A."/>
            <person name="Cooke P."/>
            <person name="Costello M."/>
            <person name="D'Aco K."/>
            <person name="Daza R."/>
            <person name="De Haan G."/>
            <person name="DeGray S."/>
            <person name="DeMaso C."/>
            <person name="Dhargay N."/>
            <person name="Dooley K."/>
            <person name="Dooley E."/>
            <person name="Doricent M."/>
            <person name="Dorje P."/>
            <person name="Dorjee K."/>
            <person name="Dupes A."/>
            <person name="Elong R."/>
            <person name="Falk J."/>
            <person name="Farina A."/>
            <person name="Faro S."/>
            <person name="Ferguson D."/>
            <person name="Fisher S."/>
            <person name="Foley C.D."/>
            <person name="Franke A."/>
            <person name="Friedrich D."/>
            <person name="Gadbois L."/>
            <person name="Gearin G."/>
            <person name="Gearin C.R."/>
            <person name="Giannoukos G."/>
            <person name="Goode T."/>
            <person name="Graham J."/>
            <person name="Grandbois E."/>
            <person name="Grewal S."/>
            <person name="Gyaltsen K."/>
            <person name="Hafez N."/>
            <person name="Hagos B."/>
            <person name="Hall J."/>
            <person name="Henson C."/>
            <person name="Hollinger A."/>
            <person name="Honan T."/>
            <person name="Huard M.D."/>
            <person name="Hughes L."/>
            <person name="Hurhula B."/>
            <person name="Husby M.E."/>
            <person name="Kamat A."/>
            <person name="Kanga B."/>
            <person name="Kashin S."/>
            <person name="Khazanovich D."/>
            <person name="Kisner P."/>
            <person name="Lance K."/>
            <person name="Lara M."/>
            <person name="Lee W."/>
            <person name="Lennon N."/>
            <person name="Letendre F."/>
            <person name="LeVine R."/>
            <person name="Lipovsky A."/>
            <person name="Liu X."/>
            <person name="Liu J."/>
            <person name="Liu S."/>
            <person name="Lokyitsang T."/>
            <person name="Lokyitsang Y."/>
            <person name="Lubonja R."/>
            <person name="Lui A."/>
            <person name="MacDonald P."/>
            <person name="Magnisalis V."/>
            <person name="Maru K."/>
            <person name="Matthews C."/>
            <person name="McCusker W."/>
            <person name="McDonough S."/>
            <person name="Mehta T."/>
            <person name="Meldrim J."/>
            <person name="Meneus L."/>
            <person name="Mihai O."/>
            <person name="Mihalev A."/>
            <person name="Mihova T."/>
            <person name="Mittelman R."/>
            <person name="Mlenga V."/>
            <person name="Montmayeur A."/>
            <person name="Mulrain L."/>
            <person name="Navidi A."/>
            <person name="Naylor J."/>
            <person name="Negash T."/>
            <person name="Nguyen T."/>
            <person name="Nguyen N."/>
            <person name="Nicol R."/>
            <person name="Norbu C."/>
            <person name="Norbu N."/>
            <person name="Novod N."/>
            <person name="O'Neill B."/>
            <person name="Osman S."/>
            <person name="Markiewicz E."/>
            <person name="Oyono O.L."/>
            <person name="Patti C."/>
            <person name="Phunkhang P."/>
            <person name="Pierre F."/>
            <person name="Priest M."/>
            <person name="Raghuraman S."/>
            <person name="Rege F."/>
            <person name="Reyes R."/>
            <person name="Rise C."/>
            <person name="Rogov P."/>
            <person name="Ross K."/>
            <person name="Ryan E."/>
            <person name="Settipalli S."/>
            <person name="Shea T."/>
            <person name="Sherpa N."/>
            <person name="Shi L."/>
            <person name="Shih D."/>
            <person name="Sparrow T."/>
            <person name="Spaulding J."/>
            <person name="Stalker J."/>
            <person name="Stange-Thomann N."/>
            <person name="Stavropoulos S."/>
            <person name="Stone C."/>
            <person name="Strader C."/>
            <person name="Tesfaye S."/>
            <person name="Thomson T."/>
            <person name="Thoulutsang Y."/>
            <person name="Thoulutsang D."/>
            <person name="Topham K."/>
            <person name="Topping I."/>
            <person name="Tsamla T."/>
            <person name="Vassiliev H."/>
            <person name="Vo A."/>
            <person name="Wangchuk T."/>
            <person name="Wangdi T."/>
            <person name="Weiand M."/>
            <person name="Wilkinson J."/>
            <person name="Wilson A."/>
            <person name="Yadav S."/>
            <person name="Young G."/>
            <person name="Yu Q."/>
            <person name="Zembek L."/>
            <person name="Zhong D."/>
            <person name="Zimmer A."/>
            <person name="Zwirko Z."/>
            <person name="Jaffe D.B."/>
            <person name="Alvarez P."/>
            <person name="Brockman W."/>
            <person name="Butler J."/>
            <person name="Chin C."/>
            <person name="Gnerre S."/>
            <person name="Grabherr M."/>
            <person name="Kleber M."/>
            <person name="Mauceli E."/>
            <person name="MacCallum I."/>
        </authorList>
    </citation>
    <scope>NUCLEOTIDE SEQUENCE [LARGE SCALE GENOMIC DNA]</scope>
    <source>
        <strain evidence="4">Tucson 14030-0811.24</strain>
    </source>
</reference>
<accession>A0A0Q9X180</accession>
<feature type="chain" id="PRO_5006387362" evidence="2">
    <location>
        <begin position="28"/>
        <end position="247"/>
    </location>
</feature>
<dbReference type="OrthoDB" id="6599193at2759"/>
<keyword evidence="1" id="KW-1133">Transmembrane helix</keyword>
<keyword evidence="1" id="KW-0812">Transmembrane</keyword>
<evidence type="ECO:0000256" key="1">
    <source>
        <dbReference type="SAM" id="Phobius"/>
    </source>
</evidence>
<dbReference type="EMBL" id="CH963857">
    <property type="protein sequence ID" value="KRF98491.1"/>
    <property type="molecule type" value="Genomic_DNA"/>
</dbReference>
<sequence>MSNGKDMRPLSLSIGASLLPSFSLVTATSDSNGATGKLCNGKTCHPVEEYCSVFAENCQPCASICDANSHNYHAETCSSECPAYNKYETLKEEIHDIHSNQRIILLMLSIILVLIAIRYLIKCLCWLRRKRCVQQMLQKLQSKSYPHQTNVNGKDLNATTIQNLNAINRHGSDIERAPSQIYSVAAGPADGSVMTMTTPVSTRYPAENSTTPTTVVTEIGYGYDNQAMVVTPVSEKPSVTATTGPAF</sequence>
<evidence type="ECO:0000313" key="3">
    <source>
        <dbReference type="EMBL" id="KRF98491.1"/>
    </source>
</evidence>
<keyword evidence="2" id="KW-0732">Signal</keyword>
<name>A0A0Q9X180_DROWI</name>
<gene>
    <name evidence="3" type="primary">Dwil\GK15551</name>
    <name evidence="3" type="ORF">Dwil_GK15551</name>
</gene>
<keyword evidence="1" id="KW-0472">Membrane</keyword>
<feature type="transmembrane region" description="Helical" evidence="1">
    <location>
        <begin position="103"/>
        <end position="121"/>
    </location>
</feature>
<protein>
    <submittedName>
        <fullName evidence="3">Uncharacterized protein, isoform B</fullName>
    </submittedName>
</protein>
<dbReference type="FunCoup" id="A0A0Q9X180">
    <property type="interactions" value="60"/>
</dbReference>
<dbReference type="InParanoid" id="A0A0Q9X180"/>
<keyword evidence="4" id="KW-1185">Reference proteome</keyword>
<evidence type="ECO:0000256" key="2">
    <source>
        <dbReference type="SAM" id="SignalP"/>
    </source>
</evidence>
<feature type="signal peptide" evidence="2">
    <location>
        <begin position="1"/>
        <end position="27"/>
    </location>
</feature>
<dbReference type="Proteomes" id="UP000007798">
    <property type="component" value="Unassembled WGS sequence"/>
</dbReference>
<dbReference type="AlphaFoldDB" id="A0A0Q9X180"/>
<organism evidence="3 4">
    <name type="scientific">Drosophila willistoni</name>
    <name type="common">Fruit fly</name>
    <dbReference type="NCBI Taxonomy" id="7260"/>
    <lineage>
        <taxon>Eukaryota</taxon>
        <taxon>Metazoa</taxon>
        <taxon>Ecdysozoa</taxon>
        <taxon>Arthropoda</taxon>
        <taxon>Hexapoda</taxon>
        <taxon>Insecta</taxon>
        <taxon>Pterygota</taxon>
        <taxon>Neoptera</taxon>
        <taxon>Endopterygota</taxon>
        <taxon>Diptera</taxon>
        <taxon>Brachycera</taxon>
        <taxon>Muscomorpha</taxon>
        <taxon>Ephydroidea</taxon>
        <taxon>Drosophilidae</taxon>
        <taxon>Drosophila</taxon>
        <taxon>Sophophora</taxon>
    </lineage>
</organism>